<dbReference type="AlphaFoldDB" id="A0A9J5Y7H8"/>
<evidence type="ECO:0000256" key="1">
    <source>
        <dbReference type="SAM" id="MobiDB-lite"/>
    </source>
</evidence>
<evidence type="ECO:0000313" key="3">
    <source>
        <dbReference type="Proteomes" id="UP000824120"/>
    </source>
</evidence>
<feature type="compositionally biased region" description="Polar residues" evidence="1">
    <location>
        <begin position="16"/>
        <end position="25"/>
    </location>
</feature>
<feature type="region of interest" description="Disordered" evidence="1">
    <location>
        <begin position="1"/>
        <end position="33"/>
    </location>
</feature>
<keyword evidence="3" id="KW-1185">Reference proteome</keyword>
<sequence length="139" mass="15413">MDSAAVRKVAPECSPGLQSRRTGSSKGPVKGIDPKLEYVKRSEVTKQRKSTGEEIEALKARPIPIPIMALFFGRSISVCSAAWFHSARTPNRLLKLILFIIKDPLARNDWTNRKSQFIGPSIQSNRKPQGCHILGAQTM</sequence>
<comment type="caution">
    <text evidence="2">The sequence shown here is derived from an EMBL/GenBank/DDBJ whole genome shotgun (WGS) entry which is preliminary data.</text>
</comment>
<reference evidence="2 3" key="1">
    <citation type="submission" date="2020-09" db="EMBL/GenBank/DDBJ databases">
        <title>De no assembly of potato wild relative species, Solanum commersonii.</title>
        <authorList>
            <person name="Cho K."/>
        </authorList>
    </citation>
    <scope>NUCLEOTIDE SEQUENCE [LARGE SCALE GENOMIC DNA]</scope>
    <source>
        <strain evidence="2">LZ3.2</strain>
        <tissue evidence="2">Leaf</tissue>
    </source>
</reference>
<proteinExistence type="predicted"/>
<dbReference type="EMBL" id="JACXVP010000007">
    <property type="protein sequence ID" value="KAG5596101.1"/>
    <property type="molecule type" value="Genomic_DNA"/>
</dbReference>
<protein>
    <submittedName>
        <fullName evidence="2">Uncharacterized protein</fullName>
    </submittedName>
</protein>
<accession>A0A9J5Y7H8</accession>
<name>A0A9J5Y7H8_SOLCO</name>
<dbReference type="Proteomes" id="UP000824120">
    <property type="component" value="Chromosome 7"/>
</dbReference>
<gene>
    <name evidence="2" type="ORF">H5410_037333</name>
</gene>
<organism evidence="2 3">
    <name type="scientific">Solanum commersonii</name>
    <name type="common">Commerson's wild potato</name>
    <name type="synonym">Commerson's nightshade</name>
    <dbReference type="NCBI Taxonomy" id="4109"/>
    <lineage>
        <taxon>Eukaryota</taxon>
        <taxon>Viridiplantae</taxon>
        <taxon>Streptophyta</taxon>
        <taxon>Embryophyta</taxon>
        <taxon>Tracheophyta</taxon>
        <taxon>Spermatophyta</taxon>
        <taxon>Magnoliopsida</taxon>
        <taxon>eudicotyledons</taxon>
        <taxon>Gunneridae</taxon>
        <taxon>Pentapetalae</taxon>
        <taxon>asterids</taxon>
        <taxon>lamiids</taxon>
        <taxon>Solanales</taxon>
        <taxon>Solanaceae</taxon>
        <taxon>Solanoideae</taxon>
        <taxon>Solaneae</taxon>
        <taxon>Solanum</taxon>
    </lineage>
</organism>
<evidence type="ECO:0000313" key="2">
    <source>
        <dbReference type="EMBL" id="KAG5596101.1"/>
    </source>
</evidence>